<dbReference type="EMBL" id="JBFOHL010000003">
    <property type="protein sequence ID" value="MEW9623575.1"/>
    <property type="molecule type" value="Genomic_DNA"/>
</dbReference>
<dbReference type="Gene3D" id="3.30.2310.20">
    <property type="entry name" value="RelE-like"/>
    <property type="match status" value="1"/>
</dbReference>
<dbReference type="RefSeq" id="WP_367844012.1">
    <property type="nucleotide sequence ID" value="NZ_JBFOHL010000003.1"/>
</dbReference>
<dbReference type="Proteomes" id="UP001556170">
    <property type="component" value="Unassembled WGS sequence"/>
</dbReference>
<reference evidence="1 2" key="1">
    <citation type="submission" date="2024-06" db="EMBL/GenBank/DDBJ databases">
        <authorList>
            <person name="Woo H."/>
        </authorList>
    </citation>
    <scope>NUCLEOTIDE SEQUENCE [LARGE SCALE GENOMIC DNA]</scope>
    <source>
        <strain evidence="1 2">S2-g</strain>
    </source>
</reference>
<organism evidence="1 2">
    <name type="scientific">Rhodanobacter geophilus</name>
    <dbReference type="NCBI Taxonomy" id="3162488"/>
    <lineage>
        <taxon>Bacteria</taxon>
        <taxon>Pseudomonadati</taxon>
        <taxon>Pseudomonadota</taxon>
        <taxon>Gammaproteobacteria</taxon>
        <taxon>Lysobacterales</taxon>
        <taxon>Rhodanobacteraceae</taxon>
        <taxon>Rhodanobacter</taxon>
    </lineage>
</organism>
<name>A0ABV3QLU8_9GAMM</name>
<accession>A0ABV3QLU8</accession>
<dbReference type="PANTHER" id="PTHR40266">
    <property type="entry name" value="TOXIN HIGB-1"/>
    <property type="match status" value="1"/>
</dbReference>
<dbReference type="PANTHER" id="PTHR40266:SF2">
    <property type="entry name" value="TOXIN HIGB-1"/>
    <property type="match status" value="1"/>
</dbReference>
<evidence type="ECO:0000313" key="1">
    <source>
        <dbReference type="EMBL" id="MEW9623575.1"/>
    </source>
</evidence>
<comment type="caution">
    <text evidence="1">The sequence shown here is derived from an EMBL/GenBank/DDBJ whole genome shotgun (WGS) entry which is preliminary data.</text>
</comment>
<gene>
    <name evidence="1" type="ORF">ABQJ56_04985</name>
</gene>
<dbReference type="InterPro" id="IPR007711">
    <property type="entry name" value="HigB-1"/>
</dbReference>
<dbReference type="SUPFAM" id="SSF143011">
    <property type="entry name" value="RelE-like"/>
    <property type="match status" value="1"/>
</dbReference>
<keyword evidence="2" id="KW-1185">Reference proteome</keyword>
<evidence type="ECO:0000313" key="2">
    <source>
        <dbReference type="Proteomes" id="UP001556170"/>
    </source>
</evidence>
<sequence>MIRNFAGKEAEKIWGGTPSRRLPADIQSVARRKLRMLANASVLDDLRIPPANRLEALEGQRKGQYSIRINDQWRVCFRWIDGDAHDVEIVDYH</sequence>
<dbReference type="Pfam" id="PF05015">
    <property type="entry name" value="HigB-like_toxin"/>
    <property type="match status" value="1"/>
</dbReference>
<proteinExistence type="predicted"/>
<protein>
    <submittedName>
        <fullName evidence="1">Type II toxin-antitoxin system RelE/ParE family toxin</fullName>
    </submittedName>
</protein>
<dbReference type="InterPro" id="IPR035093">
    <property type="entry name" value="RelE/ParE_toxin_dom_sf"/>
</dbReference>